<dbReference type="EMBL" id="BMAT01007614">
    <property type="protein sequence ID" value="GFR67733.1"/>
    <property type="molecule type" value="Genomic_DNA"/>
</dbReference>
<accession>A0AAV4F2Z8</accession>
<comment type="caution">
    <text evidence="2">The sequence shown here is derived from an EMBL/GenBank/DDBJ whole genome shotgun (WGS) entry which is preliminary data.</text>
</comment>
<name>A0AAV4F2Z8_9GAST</name>
<protein>
    <submittedName>
        <fullName evidence="2">Ypt/rab gtpase activating protein</fullName>
    </submittedName>
</protein>
<proteinExistence type="predicted"/>
<evidence type="ECO:0000256" key="1">
    <source>
        <dbReference type="SAM" id="MobiDB-lite"/>
    </source>
</evidence>
<feature type="compositionally biased region" description="Polar residues" evidence="1">
    <location>
        <begin position="86"/>
        <end position="105"/>
    </location>
</feature>
<organism evidence="2 3">
    <name type="scientific">Elysia marginata</name>
    <dbReference type="NCBI Taxonomy" id="1093978"/>
    <lineage>
        <taxon>Eukaryota</taxon>
        <taxon>Metazoa</taxon>
        <taxon>Spiralia</taxon>
        <taxon>Lophotrochozoa</taxon>
        <taxon>Mollusca</taxon>
        <taxon>Gastropoda</taxon>
        <taxon>Heterobranchia</taxon>
        <taxon>Euthyneura</taxon>
        <taxon>Panpulmonata</taxon>
        <taxon>Sacoglossa</taxon>
        <taxon>Placobranchoidea</taxon>
        <taxon>Plakobranchidae</taxon>
        <taxon>Elysia</taxon>
    </lineage>
</organism>
<sequence>MELCYSTDLSLLSKNKISVKPVKGLVSTLFKGKPLVLSFAGCQSDDEAVLIWTREANETLWTNCPVFEYNPTTKTSTLPSYMRTPLSRSNSSSIQTTPRGRNISS</sequence>
<dbReference type="Proteomes" id="UP000762676">
    <property type="component" value="Unassembled WGS sequence"/>
</dbReference>
<evidence type="ECO:0000313" key="3">
    <source>
        <dbReference type="Proteomes" id="UP000762676"/>
    </source>
</evidence>
<evidence type="ECO:0000313" key="2">
    <source>
        <dbReference type="EMBL" id="GFR67733.1"/>
    </source>
</evidence>
<feature type="region of interest" description="Disordered" evidence="1">
    <location>
        <begin position="78"/>
        <end position="105"/>
    </location>
</feature>
<dbReference type="AlphaFoldDB" id="A0AAV4F2Z8"/>
<gene>
    <name evidence="2" type="ORF">ElyMa_003713700</name>
</gene>
<keyword evidence="3" id="KW-1185">Reference proteome</keyword>
<reference evidence="2 3" key="1">
    <citation type="journal article" date="2021" name="Elife">
        <title>Chloroplast acquisition without the gene transfer in kleptoplastic sea slugs, Plakobranchus ocellatus.</title>
        <authorList>
            <person name="Maeda T."/>
            <person name="Takahashi S."/>
            <person name="Yoshida T."/>
            <person name="Shimamura S."/>
            <person name="Takaki Y."/>
            <person name="Nagai Y."/>
            <person name="Toyoda A."/>
            <person name="Suzuki Y."/>
            <person name="Arimoto A."/>
            <person name="Ishii H."/>
            <person name="Satoh N."/>
            <person name="Nishiyama T."/>
            <person name="Hasebe M."/>
            <person name="Maruyama T."/>
            <person name="Minagawa J."/>
            <person name="Obokata J."/>
            <person name="Shigenobu S."/>
        </authorList>
    </citation>
    <scope>NUCLEOTIDE SEQUENCE [LARGE SCALE GENOMIC DNA]</scope>
</reference>